<evidence type="ECO:0000313" key="14">
    <source>
        <dbReference type="Proteomes" id="UP001519460"/>
    </source>
</evidence>
<evidence type="ECO:0000256" key="6">
    <source>
        <dbReference type="ARBA" id="ARBA00023049"/>
    </source>
</evidence>
<gene>
    <name evidence="13" type="ORF">BaRGS_00010825</name>
</gene>
<feature type="domain" description="Peptidase M10 metallopeptidase" evidence="11">
    <location>
        <begin position="355"/>
        <end position="429"/>
    </location>
</feature>
<evidence type="ECO:0008006" key="15">
    <source>
        <dbReference type="Google" id="ProtNLM"/>
    </source>
</evidence>
<keyword evidence="6" id="KW-0482">Metalloprotease</keyword>
<dbReference type="InterPro" id="IPR036365">
    <property type="entry name" value="PGBD-like_sf"/>
</dbReference>
<evidence type="ECO:0000256" key="9">
    <source>
        <dbReference type="SAM" id="MobiDB-lite"/>
    </source>
</evidence>
<dbReference type="InterPro" id="IPR021190">
    <property type="entry name" value="Pept_M10A"/>
</dbReference>
<dbReference type="GO" id="GO:0008237">
    <property type="term" value="F:metallopeptidase activity"/>
    <property type="evidence" value="ECO:0007669"/>
    <property type="project" value="UniProtKB-KW"/>
</dbReference>
<feature type="transmembrane region" description="Helical" evidence="10">
    <location>
        <begin position="435"/>
        <end position="452"/>
    </location>
</feature>
<dbReference type="Pfam" id="PF00413">
    <property type="entry name" value="Peptidase_M10"/>
    <property type="match status" value="1"/>
</dbReference>
<comment type="cofactor">
    <cofactor evidence="8">
        <name>Ca(2+)</name>
        <dbReference type="ChEBI" id="CHEBI:29108"/>
    </cofactor>
    <text evidence="8">Can bind about 5 Ca(2+) ions per subunit.</text>
</comment>
<keyword evidence="5 8" id="KW-0862">Zinc</keyword>
<feature type="binding site" evidence="8">
    <location>
        <position position="423"/>
    </location>
    <ligand>
        <name>Ca(2+)</name>
        <dbReference type="ChEBI" id="CHEBI:29108"/>
        <label>3</label>
    </ligand>
</feature>
<evidence type="ECO:0000256" key="1">
    <source>
        <dbReference type="ARBA" id="ARBA00022670"/>
    </source>
</evidence>
<dbReference type="GO" id="GO:0006508">
    <property type="term" value="P:proteolysis"/>
    <property type="evidence" value="ECO:0007669"/>
    <property type="project" value="UniProtKB-KW"/>
</dbReference>
<sequence length="466" mass="52693">MTNREIRADRPHLRTARHFLYKTLSLTAVPTFTMQSTLPCRPLLTPTSSKLTAPPSTSPPKTTTCTEFHKRRCGLHTRLGRGVAVYSVWLMILTLFAMSMTVGGASPHPQGKKVAKAGSIDPNADVRAAFSLEISVILMEFDCLAFVNQRLGHVAGSLLAIFLWSTKHKVRFHAWVDRLTRGKRTRLCLYAELVFRRLDGVEALRLGDLASELLSLAAALQGWTDVSAVRCGKLLPDMNGARSRRRNKSWGTDVRDVVLLLREFLSHFGYLPNNHDTWGHVRQSWKNAVSLYQKANGLRITGRLNNQTWQYMQQPRCGNPDIGRERVPDVTSAVGHRSKRYANKKAQQLSTQEFRWLSNQVTWRPQKFFTKLSLYSQWRALKKAFDTWSEPSKLSLTYASVNPDIRVAFLSRDHGDGNGNAFDGRGKSLIFLSKLLSPFTTVFGMLSVLVYFKTSAHMDDDVLLRL</sequence>
<dbReference type="InterPro" id="IPR002477">
    <property type="entry name" value="Peptidoglycan-bd-like"/>
</dbReference>
<dbReference type="Gene3D" id="3.40.390.10">
    <property type="entry name" value="Collagenase (Catalytic Domain)"/>
    <property type="match status" value="1"/>
</dbReference>
<evidence type="ECO:0000256" key="10">
    <source>
        <dbReference type="SAM" id="Phobius"/>
    </source>
</evidence>
<evidence type="ECO:0000256" key="5">
    <source>
        <dbReference type="ARBA" id="ARBA00022833"/>
    </source>
</evidence>
<feature type="binding site" evidence="8">
    <location>
        <position position="416"/>
    </location>
    <ligand>
        <name>Zn(2+)</name>
        <dbReference type="ChEBI" id="CHEBI:29105"/>
        <label>1</label>
    </ligand>
</feature>
<dbReference type="InterPro" id="IPR001818">
    <property type="entry name" value="Pept_M10_metallopeptidase"/>
</dbReference>
<feature type="binding site" evidence="8">
    <location>
        <position position="424"/>
    </location>
    <ligand>
        <name>Ca(2+)</name>
        <dbReference type="ChEBI" id="CHEBI:29108"/>
        <label>3</label>
    </ligand>
</feature>
<feature type="domain" description="Peptidoglycan binding-like" evidence="12">
    <location>
        <begin position="258"/>
        <end position="312"/>
    </location>
</feature>
<proteinExistence type="predicted"/>
<evidence type="ECO:0000259" key="12">
    <source>
        <dbReference type="Pfam" id="PF01471"/>
    </source>
</evidence>
<keyword evidence="14" id="KW-1185">Reference proteome</keyword>
<dbReference type="Proteomes" id="UP001519460">
    <property type="component" value="Unassembled WGS sequence"/>
</dbReference>
<feature type="region of interest" description="Disordered" evidence="9">
    <location>
        <begin position="45"/>
        <end position="65"/>
    </location>
</feature>
<dbReference type="SUPFAM" id="SSF55486">
    <property type="entry name" value="Metalloproteases ('zincins'), catalytic domain"/>
    <property type="match status" value="1"/>
</dbReference>
<reference evidence="13 14" key="1">
    <citation type="journal article" date="2023" name="Sci. Data">
        <title>Genome assembly of the Korean intertidal mud-creeper Batillaria attramentaria.</title>
        <authorList>
            <person name="Patra A.K."/>
            <person name="Ho P.T."/>
            <person name="Jun S."/>
            <person name="Lee S.J."/>
            <person name="Kim Y."/>
            <person name="Won Y.J."/>
        </authorList>
    </citation>
    <scope>NUCLEOTIDE SEQUENCE [LARGE SCALE GENOMIC DNA]</scope>
    <source>
        <strain evidence="13">Wonlab-2016</strain>
    </source>
</reference>
<feature type="binding site" evidence="8">
    <location>
        <position position="404"/>
    </location>
    <ligand>
        <name>Ca(2+)</name>
        <dbReference type="ChEBI" id="CHEBI:29108"/>
        <label>2</label>
    </ligand>
</feature>
<keyword evidence="10" id="KW-1133">Transmembrane helix</keyword>
<keyword evidence="2 8" id="KW-0479">Metal-binding</keyword>
<name>A0ABD0LEG4_9CAEN</name>
<keyword evidence="1" id="KW-0645">Protease</keyword>
<feature type="transmembrane region" description="Helical" evidence="10">
    <location>
        <begin position="79"/>
        <end position="100"/>
    </location>
</feature>
<feature type="binding site" description="in inhibited form" evidence="8">
    <location>
        <position position="317"/>
    </location>
    <ligand>
        <name>Zn(2+)</name>
        <dbReference type="ChEBI" id="CHEBI:29105"/>
        <label>2</label>
        <note>catalytic</note>
    </ligand>
</feature>
<evidence type="ECO:0000313" key="13">
    <source>
        <dbReference type="EMBL" id="KAK7497954.1"/>
    </source>
</evidence>
<dbReference type="SUPFAM" id="SSF47090">
    <property type="entry name" value="PGBD-like"/>
    <property type="match status" value="1"/>
</dbReference>
<comment type="caution">
    <text evidence="13">The sequence shown here is derived from an EMBL/GenBank/DDBJ whole genome shotgun (WGS) entry which is preliminary data.</text>
</comment>
<evidence type="ECO:0000256" key="3">
    <source>
        <dbReference type="ARBA" id="ARBA00022729"/>
    </source>
</evidence>
<dbReference type="EMBL" id="JACVVK020000054">
    <property type="protein sequence ID" value="KAK7497954.1"/>
    <property type="molecule type" value="Genomic_DNA"/>
</dbReference>
<keyword evidence="3" id="KW-0732">Signal</keyword>
<dbReference type="GO" id="GO:0046872">
    <property type="term" value="F:metal ion binding"/>
    <property type="evidence" value="ECO:0007669"/>
    <property type="project" value="UniProtKB-KW"/>
</dbReference>
<keyword evidence="4" id="KW-0378">Hydrolase</keyword>
<accession>A0ABD0LEG4</accession>
<dbReference type="PANTHER" id="PTHR10201">
    <property type="entry name" value="MATRIX METALLOPROTEINASE"/>
    <property type="match status" value="1"/>
</dbReference>
<protein>
    <recommendedName>
        <fullName evidence="15">Peptidoglycan binding-like domain-containing protein</fullName>
    </recommendedName>
</protein>
<feature type="binding site" evidence="8">
    <location>
        <position position="414"/>
    </location>
    <ligand>
        <name>Zn(2+)</name>
        <dbReference type="ChEBI" id="CHEBI:29105"/>
        <label>1</label>
    </ligand>
</feature>
<dbReference type="PROSITE" id="PS00546">
    <property type="entry name" value="CYSTEINE_SWITCH"/>
    <property type="match status" value="1"/>
</dbReference>
<dbReference type="InterPro" id="IPR021158">
    <property type="entry name" value="Pept_M10A_Zn_BS"/>
</dbReference>
<dbReference type="InterPro" id="IPR024079">
    <property type="entry name" value="MetalloPept_cat_dom_sf"/>
</dbReference>
<evidence type="ECO:0000256" key="4">
    <source>
        <dbReference type="ARBA" id="ARBA00022801"/>
    </source>
</evidence>
<keyword evidence="8" id="KW-0106">Calcium</keyword>
<dbReference type="AlphaFoldDB" id="A0ABD0LEG4"/>
<evidence type="ECO:0000256" key="7">
    <source>
        <dbReference type="ARBA" id="ARBA00023145"/>
    </source>
</evidence>
<comment type="cofactor">
    <cofactor evidence="8">
        <name>Zn(2+)</name>
        <dbReference type="ChEBI" id="CHEBI:29105"/>
    </cofactor>
    <text evidence="8">Binds 2 Zn(2+) ions per subunit.</text>
</comment>
<organism evidence="13 14">
    <name type="scientific">Batillaria attramentaria</name>
    <dbReference type="NCBI Taxonomy" id="370345"/>
    <lineage>
        <taxon>Eukaryota</taxon>
        <taxon>Metazoa</taxon>
        <taxon>Spiralia</taxon>
        <taxon>Lophotrochozoa</taxon>
        <taxon>Mollusca</taxon>
        <taxon>Gastropoda</taxon>
        <taxon>Caenogastropoda</taxon>
        <taxon>Sorbeoconcha</taxon>
        <taxon>Cerithioidea</taxon>
        <taxon>Batillariidae</taxon>
        <taxon>Batillaria</taxon>
    </lineage>
</organism>
<feature type="compositionally biased region" description="Low complexity" evidence="9">
    <location>
        <begin position="45"/>
        <end position="64"/>
    </location>
</feature>
<keyword evidence="10" id="KW-0812">Transmembrane</keyword>
<keyword evidence="7" id="KW-0865">Zymogen</keyword>
<keyword evidence="10" id="KW-0472">Membrane</keyword>
<dbReference type="PRINTS" id="PR00138">
    <property type="entry name" value="MATRIXIN"/>
</dbReference>
<dbReference type="Pfam" id="PF01471">
    <property type="entry name" value="PG_binding_1"/>
    <property type="match status" value="1"/>
</dbReference>
<evidence type="ECO:0000256" key="8">
    <source>
        <dbReference type="PIRSR" id="PIRSR621190-2"/>
    </source>
</evidence>
<dbReference type="PANTHER" id="PTHR10201:SF323">
    <property type="entry name" value="MATRIX METALLOPROTEINASE-21"/>
    <property type="match status" value="1"/>
</dbReference>
<evidence type="ECO:0000259" key="11">
    <source>
        <dbReference type="Pfam" id="PF00413"/>
    </source>
</evidence>
<evidence type="ECO:0000256" key="2">
    <source>
        <dbReference type="ARBA" id="ARBA00022723"/>
    </source>
</evidence>